<keyword evidence="2" id="KW-1133">Transmembrane helix</keyword>
<proteinExistence type="predicted"/>
<evidence type="ECO:0000313" key="3">
    <source>
        <dbReference type="EMBL" id="KAF7640338.1"/>
    </source>
</evidence>
<name>A0A8T0A4N9_9BILA</name>
<sequence length="141" mass="16136">MMIVMRMKCWKATTVKIWQWKTTEIMGMIVILMIVDFTFPVPHSFIKLHNRIMALCPRLFSQPYKGLKSILKRPSESHFCMNNSSSYLHTNTIENMDSECGEIVEVVCIKKSRKKPSLNRPPSPTGSEPDGSVAYQNNLIG</sequence>
<keyword evidence="4" id="KW-1185">Reference proteome</keyword>
<reference evidence="3" key="1">
    <citation type="journal article" date="2020" name="Ecol. Evol.">
        <title>Genome structure and content of the rice root-knot nematode (Meloidogyne graminicola).</title>
        <authorList>
            <person name="Phan N.T."/>
            <person name="Danchin E.G.J."/>
            <person name="Klopp C."/>
            <person name="Perfus-Barbeoch L."/>
            <person name="Kozlowski D.K."/>
            <person name="Koutsovoulos G.D."/>
            <person name="Lopez-Roques C."/>
            <person name="Bouchez O."/>
            <person name="Zahm M."/>
            <person name="Besnard G."/>
            <person name="Bellafiore S."/>
        </authorList>
    </citation>
    <scope>NUCLEOTIDE SEQUENCE</scope>
    <source>
        <strain evidence="3">VN-18</strain>
    </source>
</reference>
<evidence type="ECO:0000256" key="2">
    <source>
        <dbReference type="SAM" id="Phobius"/>
    </source>
</evidence>
<gene>
    <name evidence="3" type="ORF">Mgra_00000159</name>
</gene>
<feature type="transmembrane region" description="Helical" evidence="2">
    <location>
        <begin position="25"/>
        <end position="46"/>
    </location>
</feature>
<accession>A0A8T0A4N9</accession>
<evidence type="ECO:0000256" key="1">
    <source>
        <dbReference type="SAM" id="MobiDB-lite"/>
    </source>
</evidence>
<keyword evidence="2" id="KW-0812">Transmembrane</keyword>
<organism evidence="3 4">
    <name type="scientific">Meloidogyne graminicola</name>
    <dbReference type="NCBI Taxonomy" id="189291"/>
    <lineage>
        <taxon>Eukaryota</taxon>
        <taxon>Metazoa</taxon>
        <taxon>Ecdysozoa</taxon>
        <taxon>Nematoda</taxon>
        <taxon>Chromadorea</taxon>
        <taxon>Rhabditida</taxon>
        <taxon>Tylenchina</taxon>
        <taxon>Tylenchomorpha</taxon>
        <taxon>Tylenchoidea</taxon>
        <taxon>Meloidogynidae</taxon>
        <taxon>Meloidogyninae</taxon>
        <taxon>Meloidogyne</taxon>
    </lineage>
</organism>
<comment type="caution">
    <text evidence="3">The sequence shown here is derived from an EMBL/GenBank/DDBJ whole genome shotgun (WGS) entry which is preliminary data.</text>
</comment>
<dbReference type="AlphaFoldDB" id="A0A8T0A4N9"/>
<protein>
    <submittedName>
        <fullName evidence="3">Uncharacterized protein</fullName>
    </submittedName>
</protein>
<dbReference type="EMBL" id="JABEBT010000001">
    <property type="protein sequence ID" value="KAF7640338.1"/>
    <property type="molecule type" value="Genomic_DNA"/>
</dbReference>
<keyword evidence="2" id="KW-0472">Membrane</keyword>
<feature type="region of interest" description="Disordered" evidence="1">
    <location>
        <begin position="114"/>
        <end position="134"/>
    </location>
</feature>
<dbReference type="Proteomes" id="UP000605970">
    <property type="component" value="Unassembled WGS sequence"/>
</dbReference>
<evidence type="ECO:0000313" key="4">
    <source>
        <dbReference type="Proteomes" id="UP000605970"/>
    </source>
</evidence>